<accession>A0A1Q5UFV4</accession>
<organism evidence="1 2">
    <name type="scientific">Penicillium subrubescens</name>
    <dbReference type="NCBI Taxonomy" id="1316194"/>
    <lineage>
        <taxon>Eukaryota</taxon>
        <taxon>Fungi</taxon>
        <taxon>Dikarya</taxon>
        <taxon>Ascomycota</taxon>
        <taxon>Pezizomycotina</taxon>
        <taxon>Eurotiomycetes</taxon>
        <taxon>Eurotiomycetidae</taxon>
        <taxon>Eurotiales</taxon>
        <taxon>Aspergillaceae</taxon>
        <taxon>Penicillium</taxon>
    </lineage>
</organism>
<evidence type="ECO:0000313" key="2">
    <source>
        <dbReference type="Proteomes" id="UP000186955"/>
    </source>
</evidence>
<evidence type="ECO:0000313" key="1">
    <source>
        <dbReference type="EMBL" id="OKP11368.1"/>
    </source>
</evidence>
<dbReference type="Proteomes" id="UP000186955">
    <property type="component" value="Unassembled WGS sequence"/>
</dbReference>
<dbReference type="AlphaFoldDB" id="A0A1Q5UFV4"/>
<sequence>MQKHFHGGVVIGVVDLGTCLEHASTHLAHRGPVDVSCVADSLPKLGVNVVLQAIFEHITSTIIRILVMTEDVIQLNVGLSFETQ</sequence>
<name>A0A1Q5UFV4_9EURO</name>
<reference evidence="1 2" key="1">
    <citation type="submission" date="2016-10" db="EMBL/GenBank/DDBJ databases">
        <title>Genome sequence of the ascomycete fungus Penicillium subrubescens.</title>
        <authorList>
            <person name="De Vries R.P."/>
            <person name="Peng M."/>
            <person name="Dilokpimol A."/>
            <person name="Hilden K."/>
            <person name="Makela M.R."/>
            <person name="Grigoriev I."/>
            <person name="Riley R."/>
            <person name="Granchi Z."/>
        </authorList>
    </citation>
    <scope>NUCLEOTIDE SEQUENCE [LARGE SCALE GENOMIC DNA]</scope>
    <source>
        <strain evidence="1 2">CBS 132785</strain>
    </source>
</reference>
<gene>
    <name evidence="1" type="ORF">PENSUB_3126</name>
</gene>
<keyword evidence="2" id="KW-1185">Reference proteome</keyword>
<dbReference type="EMBL" id="MNBE01000282">
    <property type="protein sequence ID" value="OKP11368.1"/>
    <property type="molecule type" value="Genomic_DNA"/>
</dbReference>
<proteinExistence type="predicted"/>
<protein>
    <submittedName>
        <fullName evidence="1">Uncharacterized protein</fullName>
    </submittedName>
</protein>
<comment type="caution">
    <text evidence="1">The sequence shown here is derived from an EMBL/GenBank/DDBJ whole genome shotgun (WGS) entry which is preliminary data.</text>
</comment>